<gene>
    <name evidence="4" type="ORF">JMJ56_26490</name>
</gene>
<dbReference type="InterPro" id="IPR006140">
    <property type="entry name" value="D-isomer_DH_NAD-bd"/>
</dbReference>
<dbReference type="Proteomes" id="UP000660885">
    <property type="component" value="Unassembled WGS sequence"/>
</dbReference>
<protein>
    <submittedName>
        <fullName evidence="4">Glyoxylate/hydroxypyruvate reductase A</fullName>
    </submittedName>
</protein>
<dbReference type="Gene3D" id="3.40.50.720">
    <property type="entry name" value="NAD(P)-binding Rossmann-like Domain"/>
    <property type="match status" value="2"/>
</dbReference>
<evidence type="ECO:0000313" key="4">
    <source>
        <dbReference type="EMBL" id="MBL6081543.1"/>
    </source>
</evidence>
<dbReference type="PANTHER" id="PTHR43333">
    <property type="entry name" value="2-HACID_DH_C DOMAIN-CONTAINING PROTEIN"/>
    <property type="match status" value="1"/>
</dbReference>
<organism evidence="4 5">
    <name type="scientific">Belnapia arida</name>
    <dbReference type="NCBI Taxonomy" id="2804533"/>
    <lineage>
        <taxon>Bacteria</taxon>
        <taxon>Pseudomonadati</taxon>
        <taxon>Pseudomonadota</taxon>
        <taxon>Alphaproteobacteria</taxon>
        <taxon>Acetobacterales</taxon>
        <taxon>Roseomonadaceae</taxon>
        <taxon>Belnapia</taxon>
    </lineage>
</organism>
<feature type="domain" description="D-isomer specific 2-hydroxyacid dehydrogenase NAD-binding" evidence="3">
    <location>
        <begin position="105"/>
        <end position="275"/>
    </location>
</feature>
<dbReference type="PANTHER" id="PTHR43333:SF1">
    <property type="entry name" value="D-ISOMER SPECIFIC 2-HYDROXYACID DEHYDROGENASE NAD-BINDING DOMAIN-CONTAINING PROTEIN"/>
    <property type="match status" value="1"/>
</dbReference>
<dbReference type="EMBL" id="JAETWB010000029">
    <property type="protein sequence ID" value="MBL6081543.1"/>
    <property type="molecule type" value="Genomic_DNA"/>
</dbReference>
<keyword evidence="5" id="KW-1185">Reference proteome</keyword>
<evidence type="ECO:0000256" key="1">
    <source>
        <dbReference type="ARBA" id="ARBA00023002"/>
    </source>
</evidence>
<sequence>MAVLLSTKASTMEDWRDALLEVDPGLEIRLFPEAGDPSDIEAAVCWTAHDLGELRRYPNLKLLVSMGAGVDHLLRPPGPPPGVPVARLVDDRLTQGMTEWVLLNVLRFHRQDPEYRAQQAAKLWNELPAPDTARRHIGILGLGALGGDAARALLALGFPVMGWSRRPRSLPGVEGFCGDDGLAAMLRRSDILVCLLPLTPETRGLLNAPRLSLLPNGAYLLNSARGGHMVAADVLAALDSGRLAGAALDVFEPEPLPPEHPFWMHPKVVLTPHAASITIPRSAAPQVVENIHRARAGLASLNLVDLAAGY</sequence>
<keyword evidence="2" id="KW-0520">NAD</keyword>
<dbReference type="PROSITE" id="PS00671">
    <property type="entry name" value="D_2_HYDROXYACID_DH_3"/>
    <property type="match status" value="1"/>
</dbReference>
<accession>A0ABS1UA32</accession>
<name>A0ABS1UA32_9PROT</name>
<dbReference type="InterPro" id="IPR036291">
    <property type="entry name" value="NAD(P)-bd_dom_sf"/>
</dbReference>
<dbReference type="Pfam" id="PF02826">
    <property type="entry name" value="2-Hacid_dh_C"/>
    <property type="match status" value="1"/>
</dbReference>
<dbReference type="SUPFAM" id="SSF52283">
    <property type="entry name" value="Formate/glycerate dehydrogenase catalytic domain-like"/>
    <property type="match status" value="1"/>
</dbReference>
<reference evidence="4 5" key="1">
    <citation type="submission" date="2021-01" db="EMBL/GenBank/DDBJ databases">
        <title>Belnapia mucosa sp. nov. and Belnapia arida sp. nov., isolated from the Tabernas Desert (Almeria, Spain).</title>
        <authorList>
            <person name="Molina-Menor E."/>
            <person name="Vidal-Verdu A."/>
            <person name="Calonge A."/>
            <person name="Satari L."/>
            <person name="Pereto J."/>
            <person name="Porcar M."/>
        </authorList>
    </citation>
    <scope>NUCLEOTIDE SEQUENCE [LARGE SCALE GENOMIC DNA]</scope>
    <source>
        <strain evidence="4 5">T18</strain>
    </source>
</reference>
<proteinExistence type="predicted"/>
<keyword evidence="1" id="KW-0560">Oxidoreductase</keyword>
<comment type="caution">
    <text evidence="4">The sequence shown here is derived from an EMBL/GenBank/DDBJ whole genome shotgun (WGS) entry which is preliminary data.</text>
</comment>
<dbReference type="RefSeq" id="WP_202834758.1">
    <property type="nucleotide sequence ID" value="NZ_JAETWB010000029.1"/>
</dbReference>
<evidence type="ECO:0000313" key="5">
    <source>
        <dbReference type="Proteomes" id="UP000660885"/>
    </source>
</evidence>
<dbReference type="SUPFAM" id="SSF51735">
    <property type="entry name" value="NAD(P)-binding Rossmann-fold domains"/>
    <property type="match status" value="1"/>
</dbReference>
<evidence type="ECO:0000256" key="2">
    <source>
        <dbReference type="ARBA" id="ARBA00023027"/>
    </source>
</evidence>
<dbReference type="InterPro" id="IPR029753">
    <property type="entry name" value="D-isomer_DH_CS"/>
</dbReference>
<evidence type="ECO:0000259" key="3">
    <source>
        <dbReference type="Pfam" id="PF02826"/>
    </source>
</evidence>
<dbReference type="CDD" id="cd12164">
    <property type="entry name" value="GDH_like_2"/>
    <property type="match status" value="1"/>
</dbReference>